<reference evidence="1" key="2">
    <citation type="submission" date="2021-10" db="EMBL/GenBank/DDBJ databases">
        <title>Phylogenomics reveals ancestral predisposition of the termite-cultivated fungus Termitomyces towards a domesticated lifestyle.</title>
        <authorList>
            <person name="Auxier B."/>
            <person name="Grum-Grzhimaylo A."/>
            <person name="Cardenas M.E."/>
            <person name="Lodge J.D."/>
            <person name="Laessoe T."/>
            <person name="Pedersen O."/>
            <person name="Smith M.E."/>
            <person name="Kuyper T.W."/>
            <person name="Franco-Molano E.A."/>
            <person name="Baroni T.J."/>
            <person name="Aanen D.K."/>
        </authorList>
    </citation>
    <scope>NUCLEOTIDE SEQUENCE</scope>
    <source>
        <strain evidence="1">D49</strain>
    </source>
</reference>
<proteinExistence type="predicted"/>
<dbReference type="EMBL" id="JABCKI010006235">
    <property type="protein sequence ID" value="KAG5634911.1"/>
    <property type="molecule type" value="Genomic_DNA"/>
</dbReference>
<evidence type="ECO:0000313" key="1">
    <source>
        <dbReference type="EMBL" id="KAG5634911.1"/>
    </source>
</evidence>
<name>A0A9P7FQ97_9AGAR</name>
<reference evidence="1" key="1">
    <citation type="submission" date="2021-02" db="EMBL/GenBank/DDBJ databases">
        <authorList>
            <person name="Nieuwenhuis M."/>
            <person name="Van De Peppel L.J.J."/>
        </authorList>
    </citation>
    <scope>NUCLEOTIDE SEQUENCE</scope>
    <source>
        <strain evidence="1">D49</strain>
    </source>
</reference>
<dbReference type="AlphaFoldDB" id="A0A9P7FQ97"/>
<comment type="caution">
    <text evidence="1">The sequence shown here is derived from an EMBL/GenBank/DDBJ whole genome shotgun (WGS) entry which is preliminary data.</text>
</comment>
<keyword evidence="2" id="KW-1185">Reference proteome</keyword>
<accession>A0A9P7FQ97</accession>
<sequence length="64" mass="7143">MASNQFNDIHDHANEIRSSVLTPQKAASKAHIKVAIDAKHPSTLKLLFNLGDEIQGTFNYAFYN</sequence>
<dbReference type="Proteomes" id="UP000717328">
    <property type="component" value="Unassembled WGS sequence"/>
</dbReference>
<feature type="non-terminal residue" evidence="1">
    <location>
        <position position="64"/>
    </location>
</feature>
<organism evidence="1 2">
    <name type="scientific">Sphagnurus paluster</name>
    <dbReference type="NCBI Taxonomy" id="117069"/>
    <lineage>
        <taxon>Eukaryota</taxon>
        <taxon>Fungi</taxon>
        <taxon>Dikarya</taxon>
        <taxon>Basidiomycota</taxon>
        <taxon>Agaricomycotina</taxon>
        <taxon>Agaricomycetes</taxon>
        <taxon>Agaricomycetidae</taxon>
        <taxon>Agaricales</taxon>
        <taxon>Tricholomatineae</taxon>
        <taxon>Lyophyllaceae</taxon>
        <taxon>Sphagnurus</taxon>
    </lineage>
</organism>
<gene>
    <name evidence="1" type="ORF">H0H81_000350</name>
</gene>
<protein>
    <submittedName>
        <fullName evidence="1">Uncharacterized protein</fullName>
    </submittedName>
</protein>
<evidence type="ECO:0000313" key="2">
    <source>
        <dbReference type="Proteomes" id="UP000717328"/>
    </source>
</evidence>